<evidence type="ECO:0000256" key="1">
    <source>
        <dbReference type="SAM" id="MobiDB-lite"/>
    </source>
</evidence>
<feature type="compositionally biased region" description="Polar residues" evidence="1">
    <location>
        <begin position="87"/>
        <end position="103"/>
    </location>
</feature>
<feature type="compositionally biased region" description="Basic residues" evidence="1">
    <location>
        <begin position="128"/>
        <end position="140"/>
    </location>
</feature>
<gene>
    <name evidence="2" type="primary">OSJNBa0083M08.13</name>
</gene>
<feature type="region of interest" description="Disordered" evidence="1">
    <location>
        <begin position="1"/>
        <end position="38"/>
    </location>
</feature>
<accession>Q8H8I5</accession>
<protein>
    <submittedName>
        <fullName evidence="2">Uncharacterized protein</fullName>
    </submittedName>
</protein>
<reference evidence="3" key="1">
    <citation type="journal article" date="2005" name="Nature">
        <title>The map-based sequence of the rice genome.</title>
        <authorList>
            <consortium name="International rice genome sequencing project (IRGSP)"/>
            <person name="Matsumoto T."/>
            <person name="Wu J."/>
            <person name="Kanamori H."/>
            <person name="Katayose Y."/>
            <person name="Fujisawa M."/>
            <person name="Namiki N."/>
            <person name="Mizuno H."/>
            <person name="Yamamoto K."/>
            <person name="Antonio B.A."/>
            <person name="Baba T."/>
            <person name="Sakata K."/>
            <person name="Nagamura Y."/>
            <person name="Aoki H."/>
            <person name="Arikawa K."/>
            <person name="Arita K."/>
            <person name="Bito T."/>
            <person name="Chiden Y."/>
            <person name="Fujitsuka N."/>
            <person name="Fukunaka R."/>
            <person name="Hamada M."/>
            <person name="Harada C."/>
            <person name="Hayashi A."/>
            <person name="Hijishita S."/>
            <person name="Honda M."/>
            <person name="Hosokawa S."/>
            <person name="Ichikawa Y."/>
            <person name="Idonuma A."/>
            <person name="Iijima M."/>
            <person name="Ikeda M."/>
            <person name="Ikeno M."/>
            <person name="Ito K."/>
            <person name="Ito S."/>
            <person name="Ito T."/>
            <person name="Ito Y."/>
            <person name="Ito Y."/>
            <person name="Iwabuchi A."/>
            <person name="Kamiya K."/>
            <person name="Karasawa W."/>
            <person name="Kurita K."/>
            <person name="Katagiri S."/>
            <person name="Kikuta A."/>
            <person name="Kobayashi H."/>
            <person name="Kobayashi N."/>
            <person name="Machita K."/>
            <person name="Maehara T."/>
            <person name="Masukawa M."/>
            <person name="Mizubayashi T."/>
            <person name="Mukai Y."/>
            <person name="Nagasaki H."/>
            <person name="Nagata Y."/>
            <person name="Naito S."/>
            <person name="Nakashima M."/>
            <person name="Nakama Y."/>
            <person name="Nakamichi Y."/>
            <person name="Nakamura M."/>
            <person name="Meguro A."/>
            <person name="Negishi M."/>
            <person name="Ohta I."/>
            <person name="Ohta T."/>
            <person name="Okamoto M."/>
            <person name="Ono N."/>
            <person name="Saji S."/>
            <person name="Sakaguchi M."/>
            <person name="Sakai K."/>
            <person name="Shibata M."/>
            <person name="Shimokawa T."/>
            <person name="Song J."/>
            <person name="Takazaki Y."/>
            <person name="Terasawa K."/>
            <person name="Tsugane M."/>
            <person name="Tsuji K."/>
            <person name="Ueda S."/>
            <person name="Waki K."/>
            <person name="Yamagata H."/>
            <person name="Yamamoto M."/>
            <person name="Yamamoto S."/>
            <person name="Yamane H."/>
            <person name="Yoshiki S."/>
            <person name="Yoshihara R."/>
            <person name="Yukawa K."/>
            <person name="Zhong H."/>
            <person name="Yano M."/>
            <person name="Yuan Q."/>
            <person name="Ouyang S."/>
            <person name="Liu J."/>
            <person name="Jones K.M."/>
            <person name="Gansberger K."/>
            <person name="Moffat K."/>
            <person name="Hill J."/>
            <person name="Bera J."/>
            <person name="Fadrosh D."/>
            <person name="Jin S."/>
            <person name="Johri S."/>
            <person name="Kim M."/>
            <person name="Overton L."/>
            <person name="Reardon M."/>
            <person name="Tsitrin T."/>
            <person name="Vuong H."/>
            <person name="Weaver B."/>
            <person name="Ciecko A."/>
            <person name="Tallon L."/>
            <person name="Jackson J."/>
            <person name="Pai G."/>
            <person name="Aken S.V."/>
            <person name="Utterback T."/>
            <person name="Reidmuller S."/>
            <person name="Feldblyum T."/>
            <person name="Hsiao J."/>
            <person name="Zismann V."/>
            <person name="Iobst S."/>
            <person name="de Vazeille A.R."/>
            <person name="Buell C.R."/>
            <person name="Ying K."/>
            <person name="Li Y."/>
            <person name="Lu T."/>
            <person name="Huang Y."/>
            <person name="Zhao Q."/>
            <person name="Feng Q."/>
            <person name="Zhang L."/>
            <person name="Zhu J."/>
            <person name="Weng Q."/>
            <person name="Mu J."/>
            <person name="Lu Y."/>
            <person name="Fan D."/>
            <person name="Liu Y."/>
            <person name="Guan J."/>
            <person name="Zhang Y."/>
            <person name="Yu S."/>
            <person name="Liu X."/>
            <person name="Zhang Y."/>
            <person name="Hong G."/>
            <person name="Han B."/>
            <person name="Choisne N."/>
            <person name="Demange N."/>
            <person name="Orjeda G."/>
            <person name="Samain S."/>
            <person name="Cattolico L."/>
            <person name="Pelletier E."/>
            <person name="Couloux A."/>
            <person name="Segurens B."/>
            <person name="Wincker P."/>
            <person name="D'Hont A."/>
            <person name="Scarpelli C."/>
            <person name="Weissenbach J."/>
            <person name="Salanoubat M."/>
            <person name="Quetier F."/>
            <person name="Yu Y."/>
            <person name="Kim H.R."/>
            <person name="Rambo T."/>
            <person name="Currie J."/>
            <person name="Collura K."/>
            <person name="Luo M."/>
            <person name="Yang T."/>
            <person name="Ammiraju J.S.S."/>
            <person name="Engler F."/>
            <person name="Soderlund C."/>
            <person name="Wing R.A."/>
            <person name="Palmer L.E."/>
            <person name="de la Bastide M."/>
            <person name="Spiegel L."/>
            <person name="Nascimento L."/>
            <person name="Zutavern T."/>
            <person name="O'Shaughnessy A."/>
            <person name="Dike S."/>
            <person name="Dedhia N."/>
            <person name="Preston R."/>
            <person name="Balija V."/>
            <person name="McCombie W.R."/>
            <person name="Chow T."/>
            <person name="Chen H."/>
            <person name="Chung M."/>
            <person name="Chen C."/>
            <person name="Shaw J."/>
            <person name="Wu H."/>
            <person name="Hsiao K."/>
            <person name="Chao Y."/>
            <person name="Chu M."/>
            <person name="Cheng C."/>
            <person name="Hour A."/>
            <person name="Lee P."/>
            <person name="Lin S."/>
            <person name="Lin Y."/>
            <person name="Liou J."/>
            <person name="Liu S."/>
            <person name="Hsing Y."/>
            <person name="Raghuvanshi S."/>
            <person name="Mohanty A."/>
            <person name="Bharti A.K."/>
            <person name="Gaur A."/>
            <person name="Gupta V."/>
            <person name="Kumar D."/>
            <person name="Ravi V."/>
            <person name="Vij S."/>
            <person name="Kapur A."/>
            <person name="Khurana P."/>
            <person name="Khurana P."/>
            <person name="Khurana J.P."/>
            <person name="Tyagi A.K."/>
            <person name="Gaikwad K."/>
            <person name="Singh A."/>
            <person name="Dalal V."/>
            <person name="Srivastava S."/>
            <person name="Dixit A."/>
            <person name="Pal A.K."/>
            <person name="Ghazi I.A."/>
            <person name="Yadav M."/>
            <person name="Pandit A."/>
            <person name="Bhargava A."/>
            <person name="Sureshbabu K."/>
            <person name="Batra K."/>
            <person name="Sharma T.R."/>
            <person name="Mohapatra T."/>
            <person name="Singh N.K."/>
            <person name="Messing J."/>
            <person name="Nelson A.B."/>
            <person name="Fuks G."/>
            <person name="Kavchok S."/>
            <person name="Keizer G."/>
            <person name="Linton E."/>
            <person name="Llaca V."/>
            <person name="Song R."/>
            <person name="Tanyolac B."/>
            <person name="Young S."/>
            <person name="Ho-Il K."/>
            <person name="Hahn J.H."/>
            <person name="Sangsakoo G."/>
            <person name="Vanavichit A."/>
            <person name="de Mattos Luiz.A.T."/>
            <person name="Zimmer P.D."/>
            <person name="Malone G."/>
            <person name="Dellagostin O."/>
            <person name="de Oliveira A.C."/>
            <person name="Bevan M."/>
            <person name="Bancroft I."/>
            <person name="Minx P."/>
            <person name="Cordum H."/>
            <person name="Wilson R."/>
            <person name="Cheng Z."/>
            <person name="Jin W."/>
            <person name="Jiang J."/>
            <person name="Leong S.A."/>
            <person name="Iwama H."/>
            <person name="Gojobori T."/>
            <person name="Itoh T."/>
            <person name="Niimura Y."/>
            <person name="Fujii Y."/>
            <person name="Habara T."/>
            <person name="Sakai H."/>
            <person name="Sato Y."/>
            <person name="Wilson G."/>
            <person name="Kumar K."/>
            <person name="McCouch S."/>
            <person name="Juretic N."/>
            <person name="Hoen D."/>
            <person name="Wright S."/>
            <person name="Bruskiewich R."/>
            <person name="Bureau T."/>
            <person name="Miyao A."/>
            <person name="Hirochika H."/>
            <person name="Nishikawa T."/>
            <person name="Kadowaki K."/>
            <person name="Sugiura M."/>
            <person name="Burr B."/>
            <person name="Sasaki T."/>
        </authorList>
    </citation>
    <scope>NUCLEOTIDE SEQUENCE [LARGE SCALE GENOMIC DNA]</scope>
    <source>
        <strain evidence="3">cv. Nipponbare</strain>
    </source>
</reference>
<dbReference type="EMBL" id="AC096691">
    <property type="protein sequence ID" value="AAN08652.1"/>
    <property type="molecule type" value="Genomic_DNA"/>
</dbReference>
<feature type="compositionally biased region" description="Polar residues" evidence="1">
    <location>
        <begin position="9"/>
        <end position="29"/>
    </location>
</feature>
<proteinExistence type="predicted"/>
<evidence type="ECO:0000313" key="3">
    <source>
        <dbReference type="Proteomes" id="UP000000763"/>
    </source>
</evidence>
<reference evidence="3" key="2">
    <citation type="journal article" date="2008" name="Nucleic Acids Res.">
        <title>The rice annotation project database (RAP-DB): 2008 update.</title>
        <authorList>
            <consortium name="The rice annotation project (RAP)"/>
        </authorList>
    </citation>
    <scope>GENOME REANNOTATION</scope>
    <source>
        <strain evidence="3">cv. Nipponbare</strain>
    </source>
</reference>
<feature type="region of interest" description="Disordered" evidence="1">
    <location>
        <begin position="72"/>
        <end position="159"/>
    </location>
</feature>
<name>Q8H8I5_ORYSJ</name>
<evidence type="ECO:0000313" key="2">
    <source>
        <dbReference type="EMBL" id="AAN08652.1"/>
    </source>
</evidence>
<organism evidence="2 3">
    <name type="scientific">Oryza sativa subsp. japonica</name>
    <name type="common">Rice</name>
    <dbReference type="NCBI Taxonomy" id="39947"/>
    <lineage>
        <taxon>Eukaryota</taxon>
        <taxon>Viridiplantae</taxon>
        <taxon>Streptophyta</taxon>
        <taxon>Embryophyta</taxon>
        <taxon>Tracheophyta</taxon>
        <taxon>Spermatophyta</taxon>
        <taxon>Magnoliopsida</taxon>
        <taxon>Liliopsida</taxon>
        <taxon>Poales</taxon>
        <taxon>Poaceae</taxon>
        <taxon>BOP clade</taxon>
        <taxon>Oryzoideae</taxon>
        <taxon>Oryzeae</taxon>
        <taxon>Oryzinae</taxon>
        <taxon>Oryza</taxon>
        <taxon>Oryza sativa</taxon>
    </lineage>
</organism>
<dbReference type="AlphaFoldDB" id="Q8H8I5"/>
<sequence length="198" mass="20556">MVGVPSHAPASTASRAISRHAASTTESRCATSAAREGATAGAAYLRQRVCRPRELSRSTGFFTFGPAAGPSAAGHAVSVTLPPPASAGSSLGQAKSGNSSRRSASLEGGLTRRHTLPPAFAASPVPERKRHRRRRPRRRPPSSPAGFPAVSSGGGEMREGWREGAATLGFAPRVACAWAMQGSPPIRSTPGLDDMHVW</sequence>
<dbReference type="Proteomes" id="UP000000763">
    <property type="component" value="Chromosome 10"/>
</dbReference>